<dbReference type="STRING" id="1122142.SAMN02910414_00420"/>
<dbReference type="Proteomes" id="UP000183918">
    <property type="component" value="Unassembled WGS sequence"/>
</dbReference>
<keyword evidence="1" id="KW-1133">Transmembrane helix</keyword>
<proteinExistence type="predicted"/>
<evidence type="ECO:0000313" key="2">
    <source>
        <dbReference type="EMBL" id="SDX95645.1"/>
    </source>
</evidence>
<dbReference type="AlphaFoldDB" id="A0A1H3FXS8"/>
<organism evidence="2 3">
    <name type="scientific">Lachnobacterium bovis DSM 14045</name>
    <dbReference type="NCBI Taxonomy" id="1122142"/>
    <lineage>
        <taxon>Bacteria</taxon>
        <taxon>Bacillati</taxon>
        <taxon>Bacillota</taxon>
        <taxon>Clostridia</taxon>
        <taxon>Lachnospirales</taxon>
        <taxon>Lachnospiraceae</taxon>
        <taxon>Lachnobacterium</taxon>
    </lineage>
</organism>
<name>A0A1H3FXS8_9FIRM</name>
<evidence type="ECO:0000313" key="3">
    <source>
        <dbReference type="Proteomes" id="UP000183918"/>
    </source>
</evidence>
<gene>
    <name evidence="2" type="ORF">SAMN02910414_00420</name>
</gene>
<evidence type="ECO:0000256" key="1">
    <source>
        <dbReference type="SAM" id="Phobius"/>
    </source>
</evidence>
<keyword evidence="3" id="KW-1185">Reference proteome</keyword>
<reference evidence="2 3" key="1">
    <citation type="submission" date="2016-10" db="EMBL/GenBank/DDBJ databases">
        <authorList>
            <person name="de Groot N.N."/>
        </authorList>
    </citation>
    <scope>NUCLEOTIDE SEQUENCE [LARGE SCALE GENOMIC DNA]</scope>
    <source>
        <strain evidence="2 3">DSM 14045</strain>
    </source>
</reference>
<accession>A0A1H3FXS8</accession>
<dbReference type="RefSeq" id="WP_029067537.1">
    <property type="nucleotide sequence ID" value="NZ_FNPG01000005.1"/>
</dbReference>
<dbReference type="OrthoDB" id="9863010at2"/>
<dbReference type="EMBL" id="FNPG01000005">
    <property type="protein sequence ID" value="SDX95645.1"/>
    <property type="molecule type" value="Genomic_DNA"/>
</dbReference>
<keyword evidence="1" id="KW-0472">Membrane</keyword>
<sequence length="138" mass="15938">MTSKVALYYFLGVGGFYFLSIGLGFEIRAFLNKEKLHIVEHVIYLGNILGATLGIIIFLIPAIKASVEIYNEDFNVECGIIESNKRNDSGEWIVFIMADNAYYKIEDRKKNYRRGEYVMVYIVPETQEIYKMEALLND</sequence>
<feature type="transmembrane region" description="Helical" evidence="1">
    <location>
        <begin position="42"/>
        <end position="63"/>
    </location>
</feature>
<protein>
    <submittedName>
        <fullName evidence="2">Uncharacterized protein</fullName>
    </submittedName>
</protein>
<feature type="transmembrane region" description="Helical" evidence="1">
    <location>
        <begin position="6"/>
        <end position="30"/>
    </location>
</feature>
<keyword evidence="1" id="KW-0812">Transmembrane</keyword>